<evidence type="ECO:0000313" key="2">
    <source>
        <dbReference type="Proteomes" id="UP000236305"/>
    </source>
</evidence>
<reference evidence="1 2" key="1">
    <citation type="submission" date="2017-12" db="EMBL/GenBank/DDBJ databases">
        <title>Comparative genomics yields insights into virulence evolution of Verticillium dahliae.</title>
        <authorList>
            <person name="Fan R."/>
            <person name="Armitage A.D."/>
            <person name="Cascant-Lopez E."/>
            <person name="Sobczyk M."/>
            <person name="Cockerton H.M."/>
            <person name="Harrison R.J."/>
        </authorList>
    </citation>
    <scope>NUCLEOTIDE SEQUENCE [LARGE SCALE GENOMIC DNA]</scope>
    <source>
        <strain evidence="1 2">12008</strain>
    </source>
</reference>
<comment type="caution">
    <text evidence="1">The sequence shown here is derived from an EMBL/GenBank/DDBJ whole genome shotgun (WGS) entry which is preliminary data.</text>
</comment>
<gene>
    <name evidence="1" type="ORF">BJF96_g9476</name>
</gene>
<dbReference type="AlphaFoldDB" id="A0AA44W9C2"/>
<name>A0AA44W9C2_VERDA</name>
<protein>
    <submittedName>
        <fullName evidence="1">Uncharacterized protein</fullName>
    </submittedName>
</protein>
<proteinExistence type="predicted"/>
<dbReference type="EMBL" id="MPSH01000049">
    <property type="protein sequence ID" value="PNH27203.1"/>
    <property type="molecule type" value="Genomic_DNA"/>
</dbReference>
<evidence type="ECO:0000313" key="1">
    <source>
        <dbReference type="EMBL" id="PNH27203.1"/>
    </source>
</evidence>
<dbReference type="Proteomes" id="UP000236305">
    <property type="component" value="Unassembled WGS sequence"/>
</dbReference>
<organism evidence="1 2">
    <name type="scientific">Verticillium dahliae</name>
    <name type="common">Verticillium wilt</name>
    <dbReference type="NCBI Taxonomy" id="27337"/>
    <lineage>
        <taxon>Eukaryota</taxon>
        <taxon>Fungi</taxon>
        <taxon>Dikarya</taxon>
        <taxon>Ascomycota</taxon>
        <taxon>Pezizomycotina</taxon>
        <taxon>Sordariomycetes</taxon>
        <taxon>Hypocreomycetidae</taxon>
        <taxon>Glomerellales</taxon>
        <taxon>Plectosphaerellaceae</taxon>
        <taxon>Verticillium</taxon>
    </lineage>
</organism>
<sequence>MSTKYTSPAHRGRYTFELRKPLVQELGDYKHKKSLMLLKPGTKAILKDFEWTLSMTPTRLGHT</sequence>
<accession>A0AA44W9C2</accession>